<dbReference type="PANTHER" id="PTHR38436:SF1">
    <property type="entry name" value="ESTER CYCLASE"/>
    <property type="match status" value="1"/>
</dbReference>
<evidence type="ECO:0000313" key="1">
    <source>
        <dbReference type="EMBL" id="MVT06979.1"/>
    </source>
</evidence>
<dbReference type="Gene3D" id="3.10.450.50">
    <property type="match status" value="1"/>
</dbReference>
<comment type="caution">
    <text evidence="1">The sequence shown here is derived from an EMBL/GenBank/DDBJ whole genome shotgun (WGS) entry which is preliminary data.</text>
</comment>
<dbReference type="Proteomes" id="UP000461730">
    <property type="component" value="Unassembled WGS sequence"/>
</dbReference>
<name>A0A7K1TXZ8_9BACT</name>
<protein>
    <submittedName>
        <fullName evidence="1">Ester cyclase</fullName>
    </submittedName>
</protein>
<accession>A0A7K1TXZ8</accession>
<dbReference type="Pfam" id="PF07366">
    <property type="entry name" value="SnoaL"/>
    <property type="match status" value="1"/>
</dbReference>
<dbReference type="PANTHER" id="PTHR38436">
    <property type="entry name" value="POLYKETIDE CYCLASE SNOAL-LIKE DOMAIN"/>
    <property type="match status" value="1"/>
</dbReference>
<dbReference type="GO" id="GO:0030638">
    <property type="term" value="P:polyketide metabolic process"/>
    <property type="evidence" value="ECO:0007669"/>
    <property type="project" value="InterPro"/>
</dbReference>
<dbReference type="AlphaFoldDB" id="A0A7K1TXZ8"/>
<dbReference type="InterPro" id="IPR032710">
    <property type="entry name" value="NTF2-like_dom_sf"/>
</dbReference>
<dbReference type="SUPFAM" id="SSF54427">
    <property type="entry name" value="NTF2-like"/>
    <property type="match status" value="1"/>
</dbReference>
<evidence type="ECO:0000313" key="2">
    <source>
        <dbReference type="Proteomes" id="UP000461730"/>
    </source>
</evidence>
<organism evidence="1 2">
    <name type="scientific">Chitinophaga tropicalis</name>
    <dbReference type="NCBI Taxonomy" id="2683588"/>
    <lineage>
        <taxon>Bacteria</taxon>
        <taxon>Pseudomonadati</taxon>
        <taxon>Bacteroidota</taxon>
        <taxon>Chitinophagia</taxon>
        <taxon>Chitinophagales</taxon>
        <taxon>Chitinophagaceae</taxon>
        <taxon>Chitinophaga</taxon>
    </lineage>
</organism>
<proteinExistence type="predicted"/>
<sequence length="183" mass="20917">MYPCDPFCLNVPMRCKSKRIDLSTQPPLSKAQRQVITTFYRTITNHDPDLLDQVVNPHWENTPLFPGQRAGPDGFKNIIRQFIFSFPDAQVSILGMYDYKGRAKVHAKMLFTQENDFMGLAPTGLKTSIILEELHTIENGKISFTYHLEDWYSLIKTTGSAAIRIPPKGKKRGRYPGKDRSII</sequence>
<keyword evidence="2" id="KW-1185">Reference proteome</keyword>
<gene>
    <name evidence="1" type="ORF">GO493_01805</name>
</gene>
<dbReference type="InterPro" id="IPR009959">
    <property type="entry name" value="Cyclase_SnoaL-like"/>
</dbReference>
<reference evidence="1 2" key="1">
    <citation type="submission" date="2019-12" db="EMBL/GenBank/DDBJ databases">
        <title>Chitinophaga sp. strain ysch24 (GDMCC 1.1355), whole genome shotgun sequence.</title>
        <authorList>
            <person name="Zhang X."/>
        </authorList>
    </citation>
    <scope>NUCLEOTIDE SEQUENCE [LARGE SCALE GENOMIC DNA]</scope>
    <source>
        <strain evidence="2">ysch24</strain>
    </source>
</reference>
<dbReference type="EMBL" id="WRXN01000001">
    <property type="protein sequence ID" value="MVT06979.1"/>
    <property type="molecule type" value="Genomic_DNA"/>
</dbReference>